<evidence type="ECO:0008006" key="3">
    <source>
        <dbReference type="Google" id="ProtNLM"/>
    </source>
</evidence>
<name>A0A243WLF5_9BACT</name>
<proteinExistence type="predicted"/>
<dbReference type="Proteomes" id="UP000194873">
    <property type="component" value="Unassembled WGS sequence"/>
</dbReference>
<reference evidence="1 2" key="1">
    <citation type="submission" date="2017-01" db="EMBL/GenBank/DDBJ databases">
        <title>A new Hymenobacter.</title>
        <authorList>
            <person name="Liang Y."/>
            <person name="Feng F."/>
        </authorList>
    </citation>
    <scope>NUCLEOTIDE SEQUENCE [LARGE SCALE GENOMIC DNA]</scope>
    <source>
        <strain evidence="1">MIMBbqt21</strain>
    </source>
</reference>
<sequence length="111" mass="12596">METHIITISYRDCAATYGLSEQDLREFVDLGLLGAAEAPDAIRDEPEHLARLARLHHDLGINKEGIDIILAMRRRLLHLQQALSLQTARAAQLERHFREAGPTLEADDWLF</sequence>
<dbReference type="Gene3D" id="1.10.1660.10">
    <property type="match status" value="1"/>
</dbReference>
<organism evidence="1 2">
    <name type="scientific">Hymenobacter crusticola</name>
    <dbReference type="NCBI Taxonomy" id="1770526"/>
    <lineage>
        <taxon>Bacteria</taxon>
        <taxon>Pseudomonadati</taxon>
        <taxon>Bacteroidota</taxon>
        <taxon>Cytophagia</taxon>
        <taxon>Cytophagales</taxon>
        <taxon>Hymenobacteraceae</taxon>
        <taxon>Hymenobacter</taxon>
    </lineage>
</organism>
<dbReference type="OrthoDB" id="885406at2"/>
<dbReference type="Pfam" id="PF13591">
    <property type="entry name" value="MerR_2"/>
    <property type="match status" value="1"/>
</dbReference>
<evidence type="ECO:0000313" key="1">
    <source>
        <dbReference type="EMBL" id="OUJ76127.1"/>
    </source>
</evidence>
<keyword evidence="2" id="KW-1185">Reference proteome</keyword>
<evidence type="ECO:0000313" key="2">
    <source>
        <dbReference type="Proteomes" id="UP000194873"/>
    </source>
</evidence>
<dbReference type="AlphaFoldDB" id="A0A243WLF5"/>
<protein>
    <recommendedName>
        <fullName evidence="3">Chaperone modulatory protein CbpM</fullName>
    </recommendedName>
</protein>
<dbReference type="RefSeq" id="WP_143436342.1">
    <property type="nucleotide sequence ID" value="NZ_MTSE01000001.1"/>
</dbReference>
<gene>
    <name evidence="1" type="ORF">BXP70_02305</name>
</gene>
<dbReference type="EMBL" id="MTSE01000001">
    <property type="protein sequence ID" value="OUJ76127.1"/>
    <property type="molecule type" value="Genomic_DNA"/>
</dbReference>
<accession>A0A243WLF5</accession>
<comment type="caution">
    <text evidence="1">The sequence shown here is derived from an EMBL/GenBank/DDBJ whole genome shotgun (WGS) entry which is preliminary data.</text>
</comment>